<dbReference type="GO" id="GO:0006633">
    <property type="term" value="P:fatty acid biosynthetic process"/>
    <property type="evidence" value="ECO:0007669"/>
    <property type="project" value="UniProtKB-UniPathway"/>
</dbReference>
<sequence length="247" mass="26940">MSDLENKVIVVTGGSQGIGAEIVRMLARHNARVVIWDVLEEKAQELCKELTQAGNECMVDAINVADEEMVKAGFEKVINAYDGIYGLVNNAGITRDNVIIRMSTDNWVQVMNINLTSMFLTSKYAVRHMLRQKEGSIVNLSSVVGLMGNIGQTNYAASKAGVIGFTKSLAKEVAGHNIRVNAIAPGFITTTMTEKIAQEIKDKFLQNIPMNRFGNCEEVANVVIFLLSSISSYITGTVINVNGGLYM</sequence>
<dbReference type="SUPFAM" id="SSF51735">
    <property type="entry name" value="NAD(P)-binding Rossmann-fold domains"/>
    <property type="match status" value="1"/>
</dbReference>
<dbReference type="NCBIfam" id="TIGR01830">
    <property type="entry name" value="3oxo_ACP_reduc"/>
    <property type="match status" value="1"/>
</dbReference>
<dbReference type="CDD" id="cd05333">
    <property type="entry name" value="BKR_SDR_c"/>
    <property type="match status" value="1"/>
</dbReference>
<evidence type="ECO:0000256" key="6">
    <source>
        <dbReference type="RuleBase" id="RU366074"/>
    </source>
</evidence>
<dbReference type="PRINTS" id="PR00081">
    <property type="entry name" value="GDHRDH"/>
</dbReference>
<dbReference type="EC" id="1.1.1.100" evidence="6"/>
<feature type="binding site" evidence="5">
    <location>
        <begin position="155"/>
        <end position="159"/>
    </location>
    <ligand>
        <name>NADP(+)</name>
        <dbReference type="ChEBI" id="CHEBI:58349"/>
    </ligand>
</feature>
<dbReference type="InterPro" id="IPR011284">
    <property type="entry name" value="3oxo_ACP_reduc"/>
</dbReference>
<keyword evidence="6" id="KW-0276">Fatty acid metabolism</keyword>
<comment type="pathway">
    <text evidence="6">Lipid metabolism; fatty acid biosynthesis.</text>
</comment>
<dbReference type="PANTHER" id="PTHR42879">
    <property type="entry name" value="3-OXOACYL-(ACYL-CARRIER-PROTEIN) REDUCTASE"/>
    <property type="match status" value="1"/>
</dbReference>
<gene>
    <name evidence="8" type="ORF">A2Y62_14060</name>
</gene>
<evidence type="ECO:0000259" key="7">
    <source>
        <dbReference type="SMART" id="SM00822"/>
    </source>
</evidence>
<dbReference type="STRING" id="1817863.A2Y62_14060"/>
<dbReference type="InterPro" id="IPR036291">
    <property type="entry name" value="NAD(P)-bd_dom_sf"/>
</dbReference>
<comment type="catalytic activity">
    <reaction evidence="6">
        <text>a (3R)-hydroxyacyl-[ACP] + NADP(+) = a 3-oxoacyl-[ACP] + NADPH + H(+)</text>
        <dbReference type="Rhea" id="RHEA:17397"/>
        <dbReference type="Rhea" id="RHEA-COMP:9916"/>
        <dbReference type="Rhea" id="RHEA-COMP:9945"/>
        <dbReference type="ChEBI" id="CHEBI:15378"/>
        <dbReference type="ChEBI" id="CHEBI:57783"/>
        <dbReference type="ChEBI" id="CHEBI:58349"/>
        <dbReference type="ChEBI" id="CHEBI:78776"/>
        <dbReference type="ChEBI" id="CHEBI:78827"/>
        <dbReference type="EC" id="1.1.1.100"/>
    </reaction>
</comment>
<dbReference type="UniPathway" id="UPA00094"/>
<dbReference type="InterPro" id="IPR057326">
    <property type="entry name" value="KR_dom"/>
</dbReference>
<evidence type="ECO:0000256" key="3">
    <source>
        <dbReference type="ARBA" id="ARBA00023002"/>
    </source>
</evidence>
<dbReference type="SMART" id="SM00822">
    <property type="entry name" value="PKS_KR"/>
    <property type="match status" value="1"/>
</dbReference>
<dbReference type="FunFam" id="3.40.50.720:FF:000115">
    <property type="entry name" value="3-oxoacyl-[acyl-carrier-protein] reductase FabG"/>
    <property type="match status" value="1"/>
</dbReference>
<feature type="binding site" evidence="5">
    <location>
        <begin position="63"/>
        <end position="64"/>
    </location>
    <ligand>
        <name>NADP(+)</name>
        <dbReference type="ChEBI" id="CHEBI:58349"/>
    </ligand>
</feature>
<feature type="active site" description="Proton acceptor" evidence="4">
    <location>
        <position position="155"/>
    </location>
</feature>
<evidence type="ECO:0000256" key="1">
    <source>
        <dbReference type="ARBA" id="ARBA00006484"/>
    </source>
</evidence>
<keyword evidence="2 5" id="KW-0521">NADP</keyword>
<evidence type="ECO:0000256" key="4">
    <source>
        <dbReference type="PIRSR" id="PIRSR611284-1"/>
    </source>
</evidence>
<evidence type="ECO:0000313" key="8">
    <source>
        <dbReference type="EMBL" id="OGF62245.1"/>
    </source>
</evidence>
<evidence type="ECO:0000313" key="9">
    <source>
        <dbReference type="Proteomes" id="UP000178943"/>
    </source>
</evidence>
<name>A0A1F5VFP9_9BACT</name>
<dbReference type="PROSITE" id="PS00061">
    <property type="entry name" value="ADH_SHORT"/>
    <property type="match status" value="1"/>
</dbReference>
<dbReference type="Proteomes" id="UP000178943">
    <property type="component" value="Unassembled WGS sequence"/>
</dbReference>
<dbReference type="GO" id="GO:0051287">
    <property type="term" value="F:NAD binding"/>
    <property type="evidence" value="ECO:0007669"/>
    <property type="project" value="UniProtKB-UniRule"/>
</dbReference>
<dbReference type="AlphaFoldDB" id="A0A1F5VFP9"/>
<dbReference type="EMBL" id="MFGW01000183">
    <property type="protein sequence ID" value="OGF62245.1"/>
    <property type="molecule type" value="Genomic_DNA"/>
</dbReference>
<organism evidence="8 9">
    <name type="scientific">Candidatus Fischerbacteria bacterium RBG_13_37_8</name>
    <dbReference type="NCBI Taxonomy" id="1817863"/>
    <lineage>
        <taxon>Bacteria</taxon>
        <taxon>Candidatus Fischeribacteriota</taxon>
    </lineage>
</organism>
<dbReference type="PANTHER" id="PTHR42879:SF2">
    <property type="entry name" value="3-OXOACYL-[ACYL-CARRIER-PROTEIN] REDUCTASE FABG"/>
    <property type="match status" value="1"/>
</dbReference>
<keyword evidence="3 6" id="KW-0560">Oxidoreductase</keyword>
<dbReference type="InterPro" id="IPR050259">
    <property type="entry name" value="SDR"/>
</dbReference>
<evidence type="ECO:0000256" key="2">
    <source>
        <dbReference type="ARBA" id="ARBA00022857"/>
    </source>
</evidence>
<keyword evidence="6" id="KW-0444">Lipid biosynthesis</keyword>
<accession>A0A1F5VFP9</accession>
<dbReference type="Gene3D" id="3.40.50.720">
    <property type="entry name" value="NAD(P)-binding Rossmann-like Domain"/>
    <property type="match status" value="1"/>
</dbReference>
<comment type="caution">
    <text evidence="8">The sequence shown here is derived from an EMBL/GenBank/DDBJ whole genome shotgun (WGS) entry which is preliminary data.</text>
</comment>
<dbReference type="InterPro" id="IPR020904">
    <property type="entry name" value="Sc_DH/Rdtase_CS"/>
</dbReference>
<reference evidence="8 9" key="1">
    <citation type="journal article" date="2016" name="Nat. Commun.">
        <title>Thousands of microbial genomes shed light on interconnected biogeochemical processes in an aquifer system.</title>
        <authorList>
            <person name="Anantharaman K."/>
            <person name="Brown C.T."/>
            <person name="Hug L.A."/>
            <person name="Sharon I."/>
            <person name="Castelle C.J."/>
            <person name="Probst A.J."/>
            <person name="Thomas B.C."/>
            <person name="Singh A."/>
            <person name="Wilkins M.J."/>
            <person name="Karaoz U."/>
            <person name="Brodie E.L."/>
            <person name="Williams K.H."/>
            <person name="Hubbard S.S."/>
            <person name="Banfield J.F."/>
        </authorList>
    </citation>
    <scope>NUCLEOTIDE SEQUENCE [LARGE SCALE GENOMIC DNA]</scope>
</reference>
<dbReference type="PRINTS" id="PR00080">
    <property type="entry name" value="SDRFAMILY"/>
</dbReference>
<dbReference type="NCBIfam" id="NF005559">
    <property type="entry name" value="PRK07231.1"/>
    <property type="match status" value="1"/>
</dbReference>
<comment type="similarity">
    <text evidence="1 6">Belongs to the short-chain dehydrogenases/reductases (SDR) family.</text>
</comment>
<feature type="domain" description="Ketoreductase" evidence="7">
    <location>
        <begin position="7"/>
        <end position="186"/>
    </location>
</feature>
<feature type="binding site" evidence="5">
    <location>
        <position position="90"/>
    </location>
    <ligand>
        <name>NADP(+)</name>
        <dbReference type="ChEBI" id="CHEBI:58349"/>
    </ligand>
</feature>
<comment type="subunit">
    <text evidence="6">Homotetramer.</text>
</comment>
<dbReference type="Pfam" id="PF13561">
    <property type="entry name" value="adh_short_C2"/>
    <property type="match status" value="1"/>
</dbReference>
<protein>
    <recommendedName>
        <fullName evidence="6">3-oxoacyl-[acyl-carrier-protein] reductase</fullName>
        <ecNumber evidence="6">1.1.1.100</ecNumber>
    </recommendedName>
</protein>
<dbReference type="GO" id="GO:0004316">
    <property type="term" value="F:3-oxoacyl-[acyl-carrier-protein] reductase (NADPH) activity"/>
    <property type="evidence" value="ECO:0007669"/>
    <property type="project" value="UniProtKB-UniRule"/>
</dbReference>
<proteinExistence type="inferred from homology"/>
<keyword evidence="6" id="KW-0275">Fatty acid biosynthesis</keyword>
<evidence type="ECO:0000256" key="5">
    <source>
        <dbReference type="PIRSR" id="PIRSR611284-2"/>
    </source>
</evidence>
<dbReference type="InterPro" id="IPR002347">
    <property type="entry name" value="SDR_fam"/>
</dbReference>
<feature type="binding site" evidence="5">
    <location>
        <position position="188"/>
    </location>
    <ligand>
        <name>NADP(+)</name>
        <dbReference type="ChEBI" id="CHEBI:58349"/>
    </ligand>
</feature>
<comment type="function">
    <text evidence="6">Catalyzes the NADPH-dependent reduction of beta-ketoacyl-ACP substrates to beta-hydroxyacyl-ACP products, the first reductive step in the elongation cycle of fatty acid biosynthesis.</text>
</comment>
<keyword evidence="6" id="KW-0443">Lipid metabolism</keyword>
<dbReference type="NCBIfam" id="NF009466">
    <property type="entry name" value="PRK12826.1-2"/>
    <property type="match status" value="1"/>
</dbReference>